<dbReference type="PATRIC" id="fig|999415.3.peg.1805"/>
<comment type="caution">
    <text evidence="1">The sequence shown here is derived from an EMBL/GenBank/DDBJ whole genome shotgun (WGS) entry which is preliminary data.</text>
</comment>
<evidence type="ECO:0008006" key="3">
    <source>
        <dbReference type="Google" id="ProtNLM"/>
    </source>
</evidence>
<evidence type="ECO:0000313" key="1">
    <source>
        <dbReference type="EMBL" id="EMD15945.1"/>
    </source>
</evidence>
<evidence type="ECO:0000313" key="2">
    <source>
        <dbReference type="Proteomes" id="UP000011758"/>
    </source>
</evidence>
<gene>
    <name evidence="1" type="ORF">HMPREF9943_01778</name>
</gene>
<proteinExistence type="predicted"/>
<dbReference type="Pfam" id="PF11756">
    <property type="entry name" value="YgbA_NO"/>
    <property type="match status" value="1"/>
</dbReference>
<protein>
    <recommendedName>
        <fullName evidence="3">Nitrous oxide-stimulated promoter</fullName>
    </recommendedName>
</protein>
<organism evidence="1 2">
    <name type="scientific">Eggerthia catenaformis OT 569 = DSM 20559</name>
    <dbReference type="NCBI Taxonomy" id="999415"/>
    <lineage>
        <taxon>Bacteria</taxon>
        <taxon>Bacillati</taxon>
        <taxon>Bacillota</taxon>
        <taxon>Erysipelotrichia</taxon>
        <taxon>Erysipelotrichales</taxon>
        <taxon>Coprobacillaceae</taxon>
        <taxon>Eggerthia</taxon>
    </lineage>
</organism>
<sequence length="110" mass="13680">MNIEKKRKREIRVVEEMIKLYCRRHDDYCYGVMSEEYRLLFEYAKERIEHCPFMETKTFCSQCQVHCYQMKQKEMIRKVMRYSGPRLLFYHPLMTINHGFVTILGKRRRK</sequence>
<dbReference type="eggNOG" id="ENOG5032ZJK">
    <property type="taxonomic scope" value="Bacteria"/>
</dbReference>
<dbReference type="RefSeq" id="WP_004804234.1">
    <property type="nucleotide sequence ID" value="NZ_KB446650.1"/>
</dbReference>
<dbReference type="NCBIfam" id="NF007714">
    <property type="entry name" value="PRK10410.1-2"/>
    <property type="match status" value="1"/>
</dbReference>
<accession>M2PZ26</accession>
<reference evidence="1 2" key="1">
    <citation type="submission" date="2013-02" db="EMBL/GenBank/DDBJ databases">
        <title>The Genome Sequence of Lactobacillus catenaformis F0143.</title>
        <authorList>
            <consortium name="The Broad Institute Genome Sequencing Platform"/>
            <person name="Earl A."/>
            <person name="Ward D."/>
            <person name="Feldgarden M."/>
            <person name="Gevers D."/>
            <person name="Izard J."/>
            <person name="Blanton J.M."/>
            <person name="Mathney J."/>
            <person name="Dewhirst F.E."/>
            <person name="Young S.K."/>
            <person name="Zeng Q."/>
            <person name="Gargeya S."/>
            <person name="Fitzgerald M."/>
            <person name="Haas B."/>
            <person name="Abouelleil A."/>
            <person name="Alvarado L."/>
            <person name="Arachchi H.M."/>
            <person name="Berlin A."/>
            <person name="Chapman S.B."/>
            <person name="Gearin G."/>
            <person name="Goldberg J."/>
            <person name="Griggs A."/>
            <person name="Gujja S."/>
            <person name="Hansen M."/>
            <person name="Heiman D."/>
            <person name="Howarth C."/>
            <person name="Larimer J."/>
            <person name="Lui A."/>
            <person name="MacDonald P.J.P."/>
            <person name="McCowen C."/>
            <person name="Montmayeur A."/>
            <person name="Murphy C."/>
            <person name="Neiman D."/>
            <person name="Pearson M."/>
            <person name="Priest M."/>
            <person name="Roberts A."/>
            <person name="Saif S."/>
            <person name="Shea T."/>
            <person name="Sisk P."/>
            <person name="Stolte C."/>
            <person name="Sykes S."/>
            <person name="Wortman J."/>
            <person name="Nusbaum C."/>
            <person name="Birren B."/>
        </authorList>
    </citation>
    <scope>NUCLEOTIDE SEQUENCE [LARGE SCALE GENOMIC DNA]</scope>
    <source>
        <strain evidence="1 2">OT 569</strain>
    </source>
</reference>
<dbReference type="Proteomes" id="UP000011758">
    <property type="component" value="Unassembled WGS sequence"/>
</dbReference>
<dbReference type="BioCyc" id="ECAT999415-HMP:GTTI-1843-MONOMER"/>
<dbReference type="EMBL" id="AGEJ01000027">
    <property type="protein sequence ID" value="EMD15945.1"/>
    <property type="molecule type" value="Genomic_DNA"/>
</dbReference>
<dbReference type="AlphaFoldDB" id="M2PZ26"/>
<dbReference type="STRING" id="999415.HMPREF9943_01778"/>
<name>M2PZ26_9FIRM</name>
<dbReference type="InterPro" id="IPR020483">
    <property type="entry name" value="Uncharacterised_YgbA"/>
</dbReference>
<keyword evidence="2" id="KW-1185">Reference proteome</keyword>
<dbReference type="OrthoDB" id="164329at2"/>